<evidence type="ECO:0000256" key="5">
    <source>
        <dbReference type="ARBA" id="ARBA00023274"/>
    </source>
</evidence>
<dbReference type="OrthoDB" id="9788336at2"/>
<dbReference type="Proteomes" id="UP000199652">
    <property type="component" value="Unassembled WGS sequence"/>
</dbReference>
<dbReference type="InterPro" id="IPR020594">
    <property type="entry name" value="Ribosomal_bL9_bac/chp"/>
</dbReference>
<keyword evidence="5 7" id="KW-0687">Ribonucleoprotein</keyword>
<dbReference type="InterPro" id="IPR036791">
    <property type="entry name" value="Ribosomal_bL9_C_sf"/>
</dbReference>
<accession>A0A1H3F374</accession>
<dbReference type="NCBIfam" id="TIGR00158">
    <property type="entry name" value="L9"/>
    <property type="match status" value="1"/>
</dbReference>
<evidence type="ECO:0000256" key="3">
    <source>
        <dbReference type="ARBA" id="ARBA00022884"/>
    </source>
</evidence>
<evidence type="ECO:0000256" key="7">
    <source>
        <dbReference type="HAMAP-Rule" id="MF_00503"/>
    </source>
</evidence>
<evidence type="ECO:0000259" key="9">
    <source>
        <dbReference type="Pfam" id="PF03948"/>
    </source>
</evidence>
<name>A0A1H3F374_EUBBA</name>
<evidence type="ECO:0000256" key="2">
    <source>
        <dbReference type="ARBA" id="ARBA00022730"/>
    </source>
</evidence>
<keyword evidence="3 7" id="KW-0694">RNA-binding</keyword>
<keyword evidence="2 7" id="KW-0699">rRNA-binding</keyword>
<dbReference type="Gene3D" id="3.40.5.10">
    <property type="entry name" value="Ribosomal protein L9, N-terminal domain"/>
    <property type="match status" value="1"/>
</dbReference>
<dbReference type="SUPFAM" id="SSF55658">
    <property type="entry name" value="L9 N-domain-like"/>
    <property type="match status" value="1"/>
</dbReference>
<protein>
    <recommendedName>
        <fullName evidence="6 7">Large ribosomal subunit protein bL9</fullName>
    </recommendedName>
</protein>
<reference evidence="11" key="1">
    <citation type="submission" date="2016-10" db="EMBL/GenBank/DDBJ databases">
        <authorList>
            <person name="Varghese N."/>
            <person name="Submissions S."/>
        </authorList>
    </citation>
    <scope>NUCLEOTIDE SEQUENCE [LARGE SCALE GENOMIC DNA]</scope>
    <source>
        <strain evidence="11">VPI 5359</strain>
    </source>
</reference>
<dbReference type="STRING" id="1528.SAMN04488579_1097"/>
<dbReference type="GO" id="GO:0003735">
    <property type="term" value="F:structural constituent of ribosome"/>
    <property type="evidence" value="ECO:0007669"/>
    <property type="project" value="InterPro"/>
</dbReference>
<dbReference type="Pfam" id="PF03948">
    <property type="entry name" value="Ribosomal_L9_C"/>
    <property type="match status" value="1"/>
</dbReference>
<dbReference type="GO" id="GO:0005840">
    <property type="term" value="C:ribosome"/>
    <property type="evidence" value="ECO:0007669"/>
    <property type="project" value="UniProtKB-KW"/>
</dbReference>
<dbReference type="GO" id="GO:1990904">
    <property type="term" value="C:ribonucleoprotein complex"/>
    <property type="evidence" value="ECO:0007669"/>
    <property type="project" value="UniProtKB-KW"/>
</dbReference>
<gene>
    <name evidence="7" type="primary">rplI</name>
    <name evidence="10" type="ORF">SAMN04488579_1097</name>
</gene>
<sequence length="148" mass="15974">MKVVLIENVKGLGNAGDIVEVKDGYGRNFIIKNKKGLPGTKENIEMALAKQAEREKVLAEEKQAAVELAAKLSKTTITIAERSGEDGQLFGSVTSKDIAQALKDQEGIDIDKRKITLAEPIRHIGKMDVKVKTYAGVEGELTVAVVAE</sequence>
<dbReference type="GO" id="GO:0006412">
    <property type="term" value="P:translation"/>
    <property type="evidence" value="ECO:0007669"/>
    <property type="project" value="UniProtKB-UniRule"/>
</dbReference>
<dbReference type="RefSeq" id="WP_090244778.1">
    <property type="nucleotide sequence ID" value="NZ_FNOU01000009.1"/>
</dbReference>
<evidence type="ECO:0000256" key="4">
    <source>
        <dbReference type="ARBA" id="ARBA00022980"/>
    </source>
</evidence>
<organism evidence="10 11">
    <name type="scientific">Eubacterium barkeri</name>
    <name type="common">Clostridium barkeri</name>
    <dbReference type="NCBI Taxonomy" id="1528"/>
    <lineage>
        <taxon>Bacteria</taxon>
        <taxon>Bacillati</taxon>
        <taxon>Bacillota</taxon>
        <taxon>Clostridia</taxon>
        <taxon>Eubacteriales</taxon>
        <taxon>Eubacteriaceae</taxon>
        <taxon>Eubacterium</taxon>
    </lineage>
</organism>
<dbReference type="SUPFAM" id="SSF55653">
    <property type="entry name" value="Ribosomal protein L9 C-domain"/>
    <property type="match status" value="1"/>
</dbReference>
<comment type="function">
    <text evidence="7">Binds to the 23S rRNA.</text>
</comment>
<comment type="similarity">
    <text evidence="1 7">Belongs to the bacterial ribosomal protein bL9 family.</text>
</comment>
<dbReference type="InterPro" id="IPR000244">
    <property type="entry name" value="Ribosomal_bL9"/>
</dbReference>
<dbReference type="Gene3D" id="3.10.430.100">
    <property type="entry name" value="Ribosomal protein L9, C-terminal domain"/>
    <property type="match status" value="1"/>
</dbReference>
<evidence type="ECO:0000256" key="6">
    <source>
        <dbReference type="ARBA" id="ARBA00035292"/>
    </source>
</evidence>
<evidence type="ECO:0000313" key="11">
    <source>
        <dbReference type="Proteomes" id="UP000199652"/>
    </source>
</evidence>
<dbReference type="HAMAP" id="MF_00503">
    <property type="entry name" value="Ribosomal_bL9"/>
    <property type="match status" value="1"/>
</dbReference>
<dbReference type="EMBL" id="FNOU01000009">
    <property type="protein sequence ID" value="SDX85421.1"/>
    <property type="molecule type" value="Genomic_DNA"/>
</dbReference>
<dbReference type="InterPro" id="IPR020069">
    <property type="entry name" value="Ribosomal_bL9_C"/>
</dbReference>
<dbReference type="Pfam" id="PF01281">
    <property type="entry name" value="Ribosomal_L9_N"/>
    <property type="match status" value="1"/>
</dbReference>
<dbReference type="InterPro" id="IPR020070">
    <property type="entry name" value="Ribosomal_bL9_N"/>
</dbReference>
<dbReference type="GO" id="GO:0019843">
    <property type="term" value="F:rRNA binding"/>
    <property type="evidence" value="ECO:0007669"/>
    <property type="project" value="UniProtKB-UniRule"/>
</dbReference>
<evidence type="ECO:0000256" key="1">
    <source>
        <dbReference type="ARBA" id="ARBA00010605"/>
    </source>
</evidence>
<keyword evidence="11" id="KW-1185">Reference proteome</keyword>
<dbReference type="PANTHER" id="PTHR21368">
    <property type="entry name" value="50S RIBOSOMAL PROTEIN L9"/>
    <property type="match status" value="1"/>
</dbReference>
<dbReference type="AlphaFoldDB" id="A0A1H3F374"/>
<feature type="domain" description="Large ribosomal subunit protein bL9 C-terminal" evidence="9">
    <location>
        <begin position="64"/>
        <end position="147"/>
    </location>
</feature>
<keyword evidence="4 7" id="KW-0689">Ribosomal protein</keyword>
<dbReference type="InterPro" id="IPR036935">
    <property type="entry name" value="Ribosomal_bL9_N_sf"/>
</dbReference>
<evidence type="ECO:0000313" key="10">
    <source>
        <dbReference type="EMBL" id="SDX85421.1"/>
    </source>
</evidence>
<dbReference type="InterPro" id="IPR009027">
    <property type="entry name" value="Ribosomal_bL9/RNase_H1_N"/>
</dbReference>
<evidence type="ECO:0000259" key="8">
    <source>
        <dbReference type="Pfam" id="PF01281"/>
    </source>
</evidence>
<proteinExistence type="inferred from homology"/>
<feature type="domain" description="Ribosomal protein L9" evidence="8">
    <location>
        <begin position="1"/>
        <end position="46"/>
    </location>
</feature>